<evidence type="ECO:0000256" key="1">
    <source>
        <dbReference type="SAM" id="Phobius"/>
    </source>
</evidence>
<evidence type="ECO:0000313" key="3">
    <source>
        <dbReference type="Proteomes" id="UP000184447"/>
    </source>
</evidence>
<feature type="transmembrane region" description="Helical" evidence="1">
    <location>
        <begin position="238"/>
        <end position="258"/>
    </location>
</feature>
<feature type="transmembrane region" description="Helical" evidence="1">
    <location>
        <begin position="94"/>
        <end position="112"/>
    </location>
</feature>
<keyword evidence="1" id="KW-0472">Membrane</keyword>
<feature type="transmembrane region" description="Helical" evidence="1">
    <location>
        <begin position="118"/>
        <end position="135"/>
    </location>
</feature>
<sequence>MDIPVWSYVLSMGIYLVFLLLLVEFMRKHHKLSAIIWIAALFTIPLWIMGGVEGWFRWAKNFSILIPIIIVSFCRISTFEKKKGKFWEFFQKGWIIRFTYAILFLNIMEASIKDISMNNYFNAICGFLLCATIPLPKKYFKYSTTKYADYIAFTTLSWNLLYTTWNACFVYAETPTYFASSLCIILAAELYPLIKRKPELYIMARSQTLGAHLLIRSCLPLLFPSVMNAAAWQNPMVLKYWGIINFIVIIPYTGWYFWQYRIGNAEKAFTRGRSLEAF</sequence>
<dbReference type="Proteomes" id="UP000184447">
    <property type="component" value="Unassembled WGS sequence"/>
</dbReference>
<feature type="transmembrane region" description="Helical" evidence="1">
    <location>
        <begin position="177"/>
        <end position="194"/>
    </location>
</feature>
<name>A0A1M5VBY0_9CLOT</name>
<keyword evidence="3" id="KW-1185">Reference proteome</keyword>
<accession>A0A1M5VBY0</accession>
<keyword evidence="1" id="KW-0812">Transmembrane</keyword>
<dbReference type="AlphaFoldDB" id="A0A1M5VBY0"/>
<dbReference type="OrthoDB" id="411176at2"/>
<proteinExistence type="predicted"/>
<gene>
    <name evidence="2" type="ORF">SAMN02745207_02189</name>
</gene>
<feature type="transmembrane region" description="Helical" evidence="1">
    <location>
        <begin position="147"/>
        <end position="165"/>
    </location>
</feature>
<keyword evidence="1" id="KW-1133">Transmembrane helix</keyword>
<reference evidence="2 3" key="1">
    <citation type="submission" date="2016-11" db="EMBL/GenBank/DDBJ databases">
        <authorList>
            <person name="Jaros S."/>
            <person name="Januszkiewicz K."/>
            <person name="Wedrychowicz H."/>
        </authorList>
    </citation>
    <scope>NUCLEOTIDE SEQUENCE [LARGE SCALE GENOMIC DNA]</scope>
    <source>
        <strain evidence="2 3">DSM 8605</strain>
    </source>
</reference>
<feature type="transmembrane region" description="Helical" evidence="1">
    <location>
        <begin position="55"/>
        <end position="74"/>
    </location>
</feature>
<organism evidence="2 3">
    <name type="scientific">Clostridium grantii DSM 8605</name>
    <dbReference type="NCBI Taxonomy" id="1121316"/>
    <lineage>
        <taxon>Bacteria</taxon>
        <taxon>Bacillati</taxon>
        <taxon>Bacillota</taxon>
        <taxon>Clostridia</taxon>
        <taxon>Eubacteriales</taxon>
        <taxon>Clostridiaceae</taxon>
        <taxon>Clostridium</taxon>
    </lineage>
</organism>
<feature type="transmembrane region" description="Helical" evidence="1">
    <location>
        <begin position="6"/>
        <end position="25"/>
    </location>
</feature>
<feature type="transmembrane region" description="Helical" evidence="1">
    <location>
        <begin position="32"/>
        <end position="49"/>
    </location>
</feature>
<dbReference type="EMBL" id="FQXM01000011">
    <property type="protein sequence ID" value="SHH72658.1"/>
    <property type="molecule type" value="Genomic_DNA"/>
</dbReference>
<evidence type="ECO:0000313" key="2">
    <source>
        <dbReference type="EMBL" id="SHH72658.1"/>
    </source>
</evidence>
<dbReference type="RefSeq" id="WP_073338471.1">
    <property type="nucleotide sequence ID" value="NZ_FQXM01000011.1"/>
</dbReference>
<protein>
    <submittedName>
        <fullName evidence="2">Uncharacterized protein</fullName>
    </submittedName>
</protein>